<dbReference type="EMBL" id="FNAG01000006">
    <property type="protein sequence ID" value="SDD73232.1"/>
    <property type="molecule type" value="Genomic_DNA"/>
</dbReference>
<dbReference type="Pfam" id="PF00326">
    <property type="entry name" value="Peptidase_S9"/>
    <property type="match status" value="1"/>
</dbReference>
<evidence type="ECO:0000256" key="4">
    <source>
        <dbReference type="ARBA" id="ARBA00022801"/>
    </source>
</evidence>
<dbReference type="Pfam" id="PF07676">
    <property type="entry name" value="PD40"/>
    <property type="match status" value="4"/>
</dbReference>
<evidence type="ECO:0000256" key="6">
    <source>
        <dbReference type="SAM" id="SignalP"/>
    </source>
</evidence>
<evidence type="ECO:0000313" key="9">
    <source>
        <dbReference type="Proteomes" id="UP000199603"/>
    </source>
</evidence>
<dbReference type="PANTHER" id="PTHR42776">
    <property type="entry name" value="SERINE PEPTIDASE S9 FAMILY MEMBER"/>
    <property type="match status" value="1"/>
</dbReference>
<comment type="similarity">
    <text evidence="1">Belongs to the peptidase S9C family.</text>
</comment>
<dbReference type="AlphaFoldDB" id="A0A1G6X504"/>
<organism evidence="8 9">
    <name type="scientific">Aquimonas voraii</name>
    <dbReference type="NCBI Taxonomy" id="265719"/>
    <lineage>
        <taxon>Bacteria</taxon>
        <taxon>Pseudomonadati</taxon>
        <taxon>Pseudomonadota</taxon>
        <taxon>Gammaproteobacteria</taxon>
        <taxon>Lysobacterales</taxon>
        <taxon>Lysobacteraceae</taxon>
        <taxon>Aquimonas</taxon>
    </lineage>
</organism>
<proteinExistence type="inferred from homology"/>
<keyword evidence="3 6" id="KW-0732">Signal</keyword>
<dbReference type="Gene3D" id="2.120.10.30">
    <property type="entry name" value="TolB, C-terminal domain"/>
    <property type="match status" value="2"/>
</dbReference>
<feature type="chain" id="PRO_5011620384" evidence="6">
    <location>
        <begin position="21"/>
        <end position="700"/>
    </location>
</feature>
<feature type="domain" description="Peptidase S9 prolyl oligopeptidase catalytic" evidence="7">
    <location>
        <begin position="488"/>
        <end position="696"/>
    </location>
</feature>
<evidence type="ECO:0000256" key="3">
    <source>
        <dbReference type="ARBA" id="ARBA00022729"/>
    </source>
</evidence>
<dbReference type="GO" id="GO:0006508">
    <property type="term" value="P:proteolysis"/>
    <property type="evidence" value="ECO:0007669"/>
    <property type="project" value="UniProtKB-KW"/>
</dbReference>
<evidence type="ECO:0000256" key="2">
    <source>
        <dbReference type="ARBA" id="ARBA00022670"/>
    </source>
</evidence>
<evidence type="ECO:0000256" key="1">
    <source>
        <dbReference type="ARBA" id="ARBA00010040"/>
    </source>
</evidence>
<evidence type="ECO:0000313" key="8">
    <source>
        <dbReference type="EMBL" id="SDD73232.1"/>
    </source>
</evidence>
<dbReference type="SUPFAM" id="SSF53474">
    <property type="entry name" value="alpha/beta-Hydrolases"/>
    <property type="match status" value="1"/>
</dbReference>
<dbReference type="InterPro" id="IPR011042">
    <property type="entry name" value="6-blade_b-propeller_TolB-like"/>
</dbReference>
<keyword evidence="4" id="KW-0378">Hydrolase</keyword>
<keyword evidence="9" id="KW-1185">Reference proteome</keyword>
<accession>A0A1G6X504</accession>
<evidence type="ECO:0000256" key="5">
    <source>
        <dbReference type="ARBA" id="ARBA00022825"/>
    </source>
</evidence>
<dbReference type="FunFam" id="3.40.50.1820:FF:000028">
    <property type="entry name" value="S9 family peptidase"/>
    <property type="match status" value="1"/>
</dbReference>
<feature type="signal peptide" evidence="6">
    <location>
        <begin position="1"/>
        <end position="20"/>
    </location>
</feature>
<keyword evidence="8" id="KW-0031">Aminopeptidase</keyword>
<sequence length="700" mass="77651">MLRTLGLLVAGSLTLHGAQAAEQRVLNHEDLWLMPRVSAPVLSPDGRQVVFTLTEPAYKAEEQVSDLWIVPADGSAEPRRLTATRAPEAGVAWSRDSRRIAFSTKREADAQNQIYVLDIDRAGEAQRVTSLSTGARTPQFSPDGRQILFVSNLHPDAASEEDSKRIAEEQKNRKYNARVYTGFPIRNWDRWLDETRPRVFVQTLGEAEARDLLAGTALLKSAGFDGRTTPGSSELEPVWTPDGESIVFVATTNRDRAAFDFTHADLWQVPAAGGEPKRLTNAGVEGVGDSYATPRFTPDGRQLLALVNARNGRIYSTTDLARIDWPSGSESRLRIPGDLAVSSYAVSADSRSLYLSAEHEGYEKLWRADARSGKVELAFAPERGVYTLVNAGGRGSQARIIALHEHAAQPPEVVRIERGGRAVPLTRFTAERVAALDLPPAEHFWSTAPNGKQIHNLLIRPPGFDPAKKYPLFVVIHGGPHTMWRDMWVLRWHYHLLAAPGYVVLLTNYTGSTGFGEAFAQGIQGDPLKGPSDEINDAADEAIERYAFIDGTRQCAGGASYGGHLANWLQASTTRYRCLVSHAGLISLKSQWGTSDVAYGREVAQGGPHWQDIPLWTEQSPITYAENFKTPVLVTFGENDYRVPINNGLEYWAALQRQQVESRLVIFPDENHWILKGENSRYFYQEVHDWLARWLQPDAG</sequence>
<keyword evidence="5" id="KW-0720">Serine protease</keyword>
<reference evidence="8 9" key="1">
    <citation type="submission" date="2016-10" db="EMBL/GenBank/DDBJ databases">
        <authorList>
            <person name="de Groot N.N."/>
        </authorList>
    </citation>
    <scope>NUCLEOTIDE SEQUENCE [LARGE SCALE GENOMIC DNA]</scope>
    <source>
        <strain evidence="8 9">DSM 16957</strain>
    </source>
</reference>
<dbReference type="InterPro" id="IPR011659">
    <property type="entry name" value="WD40"/>
</dbReference>
<dbReference type="GO" id="GO:0004177">
    <property type="term" value="F:aminopeptidase activity"/>
    <property type="evidence" value="ECO:0007669"/>
    <property type="project" value="UniProtKB-KW"/>
</dbReference>
<gene>
    <name evidence="8" type="ORF">SAMN04488509_10642</name>
</gene>
<dbReference type="Gene3D" id="3.40.50.1820">
    <property type="entry name" value="alpha/beta hydrolase"/>
    <property type="match status" value="1"/>
</dbReference>
<dbReference type="InterPro" id="IPR001375">
    <property type="entry name" value="Peptidase_S9_cat"/>
</dbReference>
<dbReference type="PANTHER" id="PTHR42776:SF13">
    <property type="entry name" value="DIPEPTIDYL-PEPTIDASE 5"/>
    <property type="match status" value="1"/>
</dbReference>
<dbReference type="SUPFAM" id="SSF82171">
    <property type="entry name" value="DPP6 N-terminal domain-like"/>
    <property type="match status" value="1"/>
</dbReference>
<name>A0A1G6X504_9GAMM</name>
<dbReference type="RefSeq" id="WP_091242639.1">
    <property type="nucleotide sequence ID" value="NZ_FNAG01000006.1"/>
</dbReference>
<dbReference type="InterPro" id="IPR029058">
    <property type="entry name" value="AB_hydrolase_fold"/>
</dbReference>
<protein>
    <submittedName>
        <fullName evidence="8">Dipeptidyl aminopeptidase/acylaminoacyl peptidase</fullName>
    </submittedName>
</protein>
<dbReference type="Proteomes" id="UP000199603">
    <property type="component" value="Unassembled WGS sequence"/>
</dbReference>
<dbReference type="OrthoDB" id="5800347at2"/>
<evidence type="ECO:0000259" key="7">
    <source>
        <dbReference type="Pfam" id="PF00326"/>
    </source>
</evidence>
<dbReference type="GO" id="GO:0004252">
    <property type="term" value="F:serine-type endopeptidase activity"/>
    <property type="evidence" value="ECO:0007669"/>
    <property type="project" value="TreeGrafter"/>
</dbReference>
<keyword evidence="2" id="KW-0645">Protease</keyword>
<dbReference type="STRING" id="265719.SAMN04488509_10642"/>